<sequence length="323" mass="36578">MSHVTAEMGNTSAVTSFVLTGYSEMEKLAHLYFSVFFILYVCIIVSNSVLIGVIYTVKLLHEPMHLHICNLMCNGLYGSTGLFPFLLKNLSSQSYEVSIAGCLAQVFCLHTFSVTEFTILAVMSYDRYIAICYPLQYRSIMSARRLRSLLAFSWCYPFVTFGLHFLLTVRLTFCSRVIFKVYCANFFVLKLSCSDITVNNIIGLLSIGVLILPQVITILFSYTRILIICMHSGKESQGKALRTCGPHLLAVINYSIGCLFEVIQSRFNMSHMPYEAYTFLSLYFLIFPPLLNPVIYGVSIRTIRIQISCLFRGKSKLSPTVKR</sequence>
<keyword evidence="10 13" id="KW-0675">Receptor</keyword>
<name>A0A3B3TF88_9TELE</name>
<evidence type="ECO:0000313" key="16">
    <source>
        <dbReference type="Ensembl" id="ENSPKIP00000041962.1"/>
    </source>
</evidence>
<evidence type="ECO:0000256" key="3">
    <source>
        <dbReference type="ARBA" id="ARBA00022606"/>
    </source>
</evidence>
<evidence type="ECO:0000256" key="5">
    <source>
        <dbReference type="ARBA" id="ARBA00022725"/>
    </source>
</evidence>
<keyword evidence="7 13" id="KW-0297">G-protein coupled receptor</keyword>
<feature type="transmembrane region" description="Helical" evidence="14">
    <location>
        <begin position="146"/>
        <end position="167"/>
    </location>
</feature>
<evidence type="ECO:0000256" key="13">
    <source>
        <dbReference type="RuleBase" id="RU000688"/>
    </source>
</evidence>
<keyword evidence="11" id="KW-0325">Glycoprotein</keyword>
<dbReference type="PROSITE" id="PS00237">
    <property type="entry name" value="G_PROTEIN_RECEP_F1_1"/>
    <property type="match status" value="1"/>
</dbReference>
<evidence type="ECO:0000256" key="10">
    <source>
        <dbReference type="ARBA" id="ARBA00023170"/>
    </source>
</evidence>
<comment type="similarity">
    <text evidence="13">Belongs to the G-protein coupled receptor 1 family.</text>
</comment>
<evidence type="ECO:0000256" key="9">
    <source>
        <dbReference type="ARBA" id="ARBA00023157"/>
    </source>
</evidence>
<protein>
    <recommendedName>
        <fullName evidence="14">Olfactory receptor</fullName>
    </recommendedName>
</protein>
<keyword evidence="8 14" id="KW-0472">Membrane</keyword>
<dbReference type="InterPro" id="IPR000276">
    <property type="entry name" value="GPCR_Rhodpsn"/>
</dbReference>
<dbReference type="GO" id="GO:0004984">
    <property type="term" value="F:olfactory receptor activity"/>
    <property type="evidence" value="ECO:0007669"/>
    <property type="project" value="InterPro"/>
</dbReference>
<feature type="transmembrane region" description="Helical" evidence="14">
    <location>
        <begin position="244"/>
        <end position="264"/>
    </location>
</feature>
<feature type="transmembrane region" description="Helical" evidence="14">
    <location>
        <begin position="276"/>
        <end position="298"/>
    </location>
</feature>
<dbReference type="PROSITE" id="PS50262">
    <property type="entry name" value="G_PROTEIN_RECEP_F1_2"/>
    <property type="match status" value="1"/>
</dbReference>
<keyword evidence="12 13" id="KW-0807">Transducer</keyword>
<dbReference type="FunFam" id="1.20.1070.10:FF:000024">
    <property type="entry name" value="Olfactory receptor"/>
    <property type="match status" value="1"/>
</dbReference>
<reference evidence="16" key="2">
    <citation type="submission" date="2025-09" db="UniProtKB">
        <authorList>
            <consortium name="Ensembl"/>
        </authorList>
    </citation>
    <scope>IDENTIFICATION</scope>
</reference>
<dbReference type="GeneID" id="111837977"/>
<organism evidence="16 17">
    <name type="scientific">Paramormyrops kingsleyae</name>
    <dbReference type="NCBI Taxonomy" id="1676925"/>
    <lineage>
        <taxon>Eukaryota</taxon>
        <taxon>Metazoa</taxon>
        <taxon>Chordata</taxon>
        <taxon>Craniata</taxon>
        <taxon>Vertebrata</taxon>
        <taxon>Euteleostomi</taxon>
        <taxon>Actinopterygii</taxon>
        <taxon>Neopterygii</taxon>
        <taxon>Teleostei</taxon>
        <taxon>Osteoglossocephala</taxon>
        <taxon>Osteoglossomorpha</taxon>
        <taxon>Osteoglossiformes</taxon>
        <taxon>Mormyridae</taxon>
        <taxon>Paramormyrops</taxon>
    </lineage>
</organism>
<comment type="subcellular location">
    <subcellularLocation>
        <location evidence="1 14">Cell membrane</location>
        <topology evidence="1 14">Multi-pass membrane protein</topology>
    </subcellularLocation>
</comment>
<keyword evidence="5 14" id="KW-0552">Olfaction</keyword>
<dbReference type="SUPFAM" id="SSF81321">
    <property type="entry name" value="Family A G protein-coupled receptor-like"/>
    <property type="match status" value="1"/>
</dbReference>
<evidence type="ECO:0000259" key="15">
    <source>
        <dbReference type="PROSITE" id="PS50262"/>
    </source>
</evidence>
<keyword evidence="2 14" id="KW-1003">Cell membrane</keyword>
<dbReference type="KEGG" id="pki:111837977"/>
<evidence type="ECO:0000256" key="11">
    <source>
        <dbReference type="ARBA" id="ARBA00023180"/>
    </source>
</evidence>
<evidence type="ECO:0000256" key="6">
    <source>
        <dbReference type="ARBA" id="ARBA00022989"/>
    </source>
</evidence>
<dbReference type="PRINTS" id="PR00245">
    <property type="entry name" value="OLFACTORYR"/>
</dbReference>
<dbReference type="PRINTS" id="PR00237">
    <property type="entry name" value="GPCRRHODOPSN"/>
</dbReference>
<evidence type="ECO:0000256" key="8">
    <source>
        <dbReference type="ARBA" id="ARBA00023136"/>
    </source>
</evidence>
<dbReference type="GO" id="GO:0004930">
    <property type="term" value="F:G protein-coupled receptor activity"/>
    <property type="evidence" value="ECO:0007669"/>
    <property type="project" value="UniProtKB-KW"/>
</dbReference>
<dbReference type="RefSeq" id="XP_023656240.1">
    <property type="nucleotide sequence ID" value="XM_023800472.1"/>
</dbReference>
<dbReference type="PANTHER" id="PTHR26451:SF885">
    <property type="entry name" value="OLFACTORY RECEPTOR"/>
    <property type="match status" value="1"/>
</dbReference>
<feature type="domain" description="G-protein coupled receptors family 1 profile" evidence="15">
    <location>
        <begin position="46"/>
        <end position="296"/>
    </location>
</feature>
<feature type="transmembrane region" description="Helical" evidence="14">
    <location>
        <begin position="68"/>
        <end position="86"/>
    </location>
</feature>
<dbReference type="InterPro" id="IPR000725">
    <property type="entry name" value="Olfact_rcpt"/>
</dbReference>
<reference evidence="16" key="1">
    <citation type="submission" date="2025-08" db="UniProtKB">
        <authorList>
            <consortium name="Ensembl"/>
        </authorList>
    </citation>
    <scope>IDENTIFICATION</scope>
</reference>
<evidence type="ECO:0000256" key="14">
    <source>
        <dbReference type="RuleBase" id="RU363047"/>
    </source>
</evidence>
<evidence type="ECO:0000256" key="4">
    <source>
        <dbReference type="ARBA" id="ARBA00022692"/>
    </source>
</evidence>
<feature type="transmembrane region" description="Helical" evidence="14">
    <location>
        <begin position="98"/>
        <end position="125"/>
    </location>
</feature>
<dbReference type="Gene3D" id="1.20.1070.10">
    <property type="entry name" value="Rhodopsin 7-helix transmembrane proteins"/>
    <property type="match status" value="1"/>
</dbReference>
<keyword evidence="9" id="KW-1015">Disulfide bond</keyword>
<accession>A0A3B3TF88</accession>
<keyword evidence="17" id="KW-1185">Reference proteome</keyword>
<dbReference type="Pfam" id="PF13853">
    <property type="entry name" value="7tm_4"/>
    <property type="match status" value="1"/>
</dbReference>
<dbReference type="GO" id="GO:0005549">
    <property type="term" value="F:odorant binding"/>
    <property type="evidence" value="ECO:0007669"/>
    <property type="project" value="TreeGrafter"/>
</dbReference>
<dbReference type="Ensembl" id="ENSPKIT00000023006.1">
    <property type="protein sequence ID" value="ENSPKIP00000041962.1"/>
    <property type="gene ID" value="ENSPKIG00000018314.1"/>
</dbReference>
<evidence type="ECO:0000313" key="17">
    <source>
        <dbReference type="Proteomes" id="UP000261540"/>
    </source>
</evidence>
<proteinExistence type="inferred from homology"/>
<feature type="transmembrane region" description="Helical" evidence="14">
    <location>
        <begin position="201"/>
        <end position="223"/>
    </location>
</feature>
<dbReference type="GeneTree" id="ENSGT00950000183048"/>
<keyword evidence="4 13" id="KW-0812">Transmembrane</keyword>
<dbReference type="Proteomes" id="UP000261540">
    <property type="component" value="Unplaced"/>
</dbReference>
<evidence type="ECO:0000256" key="2">
    <source>
        <dbReference type="ARBA" id="ARBA00022475"/>
    </source>
</evidence>
<keyword evidence="3 14" id="KW-0716">Sensory transduction</keyword>
<feature type="transmembrane region" description="Helical" evidence="14">
    <location>
        <begin position="31"/>
        <end position="56"/>
    </location>
</feature>
<evidence type="ECO:0000256" key="12">
    <source>
        <dbReference type="ARBA" id="ARBA00023224"/>
    </source>
</evidence>
<dbReference type="PANTHER" id="PTHR26451">
    <property type="entry name" value="G_PROTEIN_RECEP_F1_2 DOMAIN-CONTAINING PROTEIN"/>
    <property type="match status" value="1"/>
</dbReference>
<dbReference type="InterPro" id="IPR017452">
    <property type="entry name" value="GPCR_Rhodpsn_7TM"/>
</dbReference>
<dbReference type="OrthoDB" id="6147321at2759"/>
<dbReference type="InterPro" id="IPR052921">
    <property type="entry name" value="GPCR1_Superfamily_Member"/>
</dbReference>
<dbReference type="GO" id="GO:0005886">
    <property type="term" value="C:plasma membrane"/>
    <property type="evidence" value="ECO:0007669"/>
    <property type="project" value="UniProtKB-SubCell"/>
</dbReference>
<evidence type="ECO:0000256" key="1">
    <source>
        <dbReference type="ARBA" id="ARBA00004651"/>
    </source>
</evidence>
<keyword evidence="6 14" id="KW-1133">Transmembrane helix</keyword>
<dbReference type="AlphaFoldDB" id="A0A3B3TF88"/>
<evidence type="ECO:0000256" key="7">
    <source>
        <dbReference type="ARBA" id="ARBA00023040"/>
    </source>
</evidence>